<dbReference type="AlphaFoldDB" id="A0A8I6ST12"/>
<evidence type="ECO:0000313" key="1">
    <source>
        <dbReference type="EnsemblMetazoa" id="XP_024082137.1"/>
    </source>
</evidence>
<organism evidence="1 2">
    <name type="scientific">Cimex lectularius</name>
    <name type="common">Bed bug</name>
    <name type="synonym">Acanthia lectularia</name>
    <dbReference type="NCBI Taxonomy" id="79782"/>
    <lineage>
        <taxon>Eukaryota</taxon>
        <taxon>Metazoa</taxon>
        <taxon>Ecdysozoa</taxon>
        <taxon>Arthropoda</taxon>
        <taxon>Hexapoda</taxon>
        <taxon>Insecta</taxon>
        <taxon>Pterygota</taxon>
        <taxon>Neoptera</taxon>
        <taxon>Paraneoptera</taxon>
        <taxon>Hemiptera</taxon>
        <taxon>Heteroptera</taxon>
        <taxon>Panheteroptera</taxon>
        <taxon>Cimicomorpha</taxon>
        <taxon>Cimicidae</taxon>
        <taxon>Cimex</taxon>
    </lineage>
</organism>
<reference evidence="1" key="1">
    <citation type="submission" date="2022-01" db="UniProtKB">
        <authorList>
            <consortium name="EnsemblMetazoa"/>
        </authorList>
    </citation>
    <scope>IDENTIFICATION</scope>
</reference>
<dbReference type="EnsemblMetazoa" id="XM_024226369.1">
    <property type="protein sequence ID" value="XP_024082137.1"/>
    <property type="gene ID" value="LOC106670362"/>
</dbReference>
<proteinExistence type="predicted"/>
<sequence length="111" mass="12756">MMRATDPEDFLEYTRALVTKSVSTKKEEELQWFRRVTISAGNPERVVRGQSGPSTVRPRSMRIMAMIIARSRQYKKAKQTYIGAIDERIKLKTITDETILQDVNKGLLPGR</sequence>
<protein>
    <submittedName>
        <fullName evidence="1">Uncharacterized protein</fullName>
    </submittedName>
</protein>
<dbReference type="Proteomes" id="UP000494040">
    <property type="component" value="Unassembled WGS sequence"/>
</dbReference>
<name>A0A8I6ST12_CIMLE</name>
<evidence type="ECO:0000313" key="2">
    <source>
        <dbReference type="Proteomes" id="UP000494040"/>
    </source>
</evidence>
<dbReference type="RefSeq" id="XP_024082137.1">
    <property type="nucleotide sequence ID" value="XM_024226369.1"/>
</dbReference>
<accession>A0A8I6ST12</accession>
<dbReference type="KEGG" id="clec:106670362"/>
<dbReference type="GeneID" id="106670362"/>
<keyword evidence="2" id="KW-1185">Reference proteome</keyword>